<accession>A0A9W8ND35</accession>
<dbReference type="Gene3D" id="3.40.50.300">
    <property type="entry name" value="P-loop containing nucleotide triphosphate hydrolases"/>
    <property type="match status" value="1"/>
</dbReference>
<comment type="caution">
    <text evidence="1">The sequence shown here is derived from an EMBL/GenBank/DDBJ whole genome shotgun (WGS) entry which is preliminary data.</text>
</comment>
<dbReference type="Proteomes" id="UP001148614">
    <property type="component" value="Unassembled WGS sequence"/>
</dbReference>
<proteinExistence type="predicted"/>
<organism evidence="1 2">
    <name type="scientific">Xylaria arbuscula</name>
    <dbReference type="NCBI Taxonomy" id="114810"/>
    <lineage>
        <taxon>Eukaryota</taxon>
        <taxon>Fungi</taxon>
        <taxon>Dikarya</taxon>
        <taxon>Ascomycota</taxon>
        <taxon>Pezizomycotina</taxon>
        <taxon>Sordariomycetes</taxon>
        <taxon>Xylariomycetidae</taxon>
        <taxon>Xylariales</taxon>
        <taxon>Xylariaceae</taxon>
        <taxon>Xylaria</taxon>
    </lineage>
</organism>
<sequence>MYDRSVTGGLHTTDKEIGGMQRDNKLQEWWWDCSIEEFIIVVIGAVVRRYWRSVAQQDDKTPNLVIFDRGTIMFRAVAIAMVAIKRRDDDLDAARSVFNSVMQKYGLVLPNEDFAVLLRHDSCDIGVGVQRTMRRGTDSHDERYRHYQRLLQTELHNQQAGGDYQRTILVSEQDSFRELQNKLRQALLGKTKNTLFRPLMHPVQTIYGFSGLSESGKSSHAQAFCNGMGAQHAFRSKIVYFNGAISRRLGKSIYSHSSEEQALHFLHELERFATAHYWLRYITIESLHSHEVTRFLKLWLGDGFQVIHIAVDNAKRRSRSLISLEELERQDQIKKERGVGIIAAEADFVLDNNGSFESAEKSLLLFANDIASKGTRLQGQE</sequence>
<reference evidence="1" key="1">
    <citation type="submission" date="2022-07" db="EMBL/GenBank/DDBJ databases">
        <title>Genome Sequence of Xylaria arbuscula.</title>
        <authorList>
            <person name="Buettner E."/>
        </authorList>
    </citation>
    <scope>NUCLEOTIDE SEQUENCE</scope>
    <source>
        <strain evidence="1">VT107</strain>
    </source>
</reference>
<keyword evidence="2" id="KW-1185">Reference proteome</keyword>
<dbReference type="AlphaFoldDB" id="A0A9W8ND35"/>
<protein>
    <submittedName>
        <fullName evidence="1">Uncharacterized protein</fullName>
    </submittedName>
</protein>
<gene>
    <name evidence="1" type="ORF">NPX13_g6193</name>
</gene>
<dbReference type="SUPFAM" id="SSF52540">
    <property type="entry name" value="P-loop containing nucleoside triphosphate hydrolases"/>
    <property type="match status" value="1"/>
</dbReference>
<dbReference type="EMBL" id="JANPWZ010001068">
    <property type="protein sequence ID" value="KAJ3569103.1"/>
    <property type="molecule type" value="Genomic_DNA"/>
</dbReference>
<evidence type="ECO:0000313" key="2">
    <source>
        <dbReference type="Proteomes" id="UP001148614"/>
    </source>
</evidence>
<dbReference type="InterPro" id="IPR027417">
    <property type="entry name" value="P-loop_NTPase"/>
</dbReference>
<name>A0A9W8ND35_9PEZI</name>
<evidence type="ECO:0000313" key="1">
    <source>
        <dbReference type="EMBL" id="KAJ3569103.1"/>
    </source>
</evidence>